<dbReference type="InterPro" id="IPR025716">
    <property type="entry name" value="Post-transcriptional_regulator"/>
</dbReference>
<name>A0ABN1AT60_9BACI</name>
<dbReference type="EMBL" id="BAAADO010000001">
    <property type="protein sequence ID" value="GAA0483306.1"/>
    <property type="molecule type" value="Genomic_DNA"/>
</dbReference>
<evidence type="ECO:0000313" key="2">
    <source>
        <dbReference type="Proteomes" id="UP001500880"/>
    </source>
</evidence>
<keyword evidence="2" id="KW-1185">Reference proteome</keyword>
<dbReference type="Pfam" id="PF13797">
    <property type="entry name" value="Post_transc_reg"/>
    <property type="match status" value="1"/>
</dbReference>
<proteinExistence type="predicted"/>
<dbReference type="RefSeq" id="WP_343837253.1">
    <property type="nucleotide sequence ID" value="NZ_BAAADO010000001.1"/>
</dbReference>
<organism evidence="1 2">
    <name type="scientific">Salinibacillus aidingensis</name>
    <dbReference type="NCBI Taxonomy" id="237684"/>
    <lineage>
        <taxon>Bacteria</taxon>
        <taxon>Bacillati</taxon>
        <taxon>Bacillota</taxon>
        <taxon>Bacilli</taxon>
        <taxon>Bacillales</taxon>
        <taxon>Bacillaceae</taxon>
        <taxon>Salinibacillus</taxon>
    </lineage>
</organism>
<evidence type="ECO:0008006" key="3">
    <source>
        <dbReference type="Google" id="ProtNLM"/>
    </source>
</evidence>
<reference evidence="1 2" key="1">
    <citation type="journal article" date="2019" name="Int. J. Syst. Evol. Microbiol.">
        <title>The Global Catalogue of Microorganisms (GCM) 10K type strain sequencing project: providing services to taxonomists for standard genome sequencing and annotation.</title>
        <authorList>
            <consortium name="The Broad Institute Genomics Platform"/>
            <consortium name="The Broad Institute Genome Sequencing Center for Infectious Disease"/>
            <person name="Wu L."/>
            <person name="Ma J."/>
        </authorList>
    </citation>
    <scope>NUCLEOTIDE SEQUENCE [LARGE SCALE GENOMIC DNA]</scope>
    <source>
        <strain evidence="1 2">JCM 12389</strain>
    </source>
</reference>
<dbReference type="Proteomes" id="UP001500880">
    <property type="component" value="Unassembled WGS sequence"/>
</dbReference>
<comment type="caution">
    <text evidence="1">The sequence shown here is derived from an EMBL/GenBank/DDBJ whole genome shotgun (WGS) entry which is preliminary data.</text>
</comment>
<sequence>MKEVRNVKEWRPFVTPVLTSKVDELHVLGYDKATEQQVWDCLEKKVWKKEVEKRLYEIVQDILHLDSGVFMSYLAREIYQERNDDLMAQIEALTGKGNAE</sequence>
<accession>A0ABN1AT60</accession>
<gene>
    <name evidence="1" type="ORF">GCM10008986_05420</name>
</gene>
<evidence type="ECO:0000313" key="1">
    <source>
        <dbReference type="EMBL" id="GAA0483306.1"/>
    </source>
</evidence>
<protein>
    <recommendedName>
        <fullName evidence="3">Post-transcriptional regulator</fullName>
    </recommendedName>
</protein>